<sequence>MKTRNDGHVSEEADESSDDEAAFSHGFAKFSEVGDPIAAMMWISQMEDVFELMKCADEDKVKYGVSVLRSEARVWWDRVKDTSGAATPTMTWSRFKEVFRDEFYPLRVELELVQQYTTVKQESNESVREYANKFTKLWWFFWDYLTAEKRLIYLFVRGLTAEIKAVISENDVTTLDKAVQAAREINDRLIEERKERKRRKCTNCGKKHGGVCRYGSNECYRCGKPGHLARECSA</sequence>
<dbReference type="InterPro" id="IPR036875">
    <property type="entry name" value="Znf_CCHC_sf"/>
</dbReference>
<evidence type="ECO:0000313" key="5">
    <source>
        <dbReference type="Proteomes" id="UP000215914"/>
    </source>
</evidence>
<keyword evidence="5" id="KW-1185">Reference proteome</keyword>
<feature type="compositionally biased region" description="Basic and acidic residues" evidence="2">
    <location>
        <begin position="1"/>
        <end position="11"/>
    </location>
</feature>
<dbReference type="Proteomes" id="UP000215914">
    <property type="component" value="Unassembled WGS sequence"/>
</dbReference>
<dbReference type="PROSITE" id="PS50158">
    <property type="entry name" value="ZF_CCHC"/>
    <property type="match status" value="1"/>
</dbReference>
<organism evidence="4 5">
    <name type="scientific">Helianthus annuus</name>
    <name type="common">Common sunflower</name>
    <dbReference type="NCBI Taxonomy" id="4232"/>
    <lineage>
        <taxon>Eukaryota</taxon>
        <taxon>Viridiplantae</taxon>
        <taxon>Streptophyta</taxon>
        <taxon>Embryophyta</taxon>
        <taxon>Tracheophyta</taxon>
        <taxon>Spermatophyta</taxon>
        <taxon>Magnoliopsida</taxon>
        <taxon>eudicotyledons</taxon>
        <taxon>Gunneridae</taxon>
        <taxon>Pentapetalae</taxon>
        <taxon>asterids</taxon>
        <taxon>campanulids</taxon>
        <taxon>Asterales</taxon>
        <taxon>Asteraceae</taxon>
        <taxon>Asteroideae</taxon>
        <taxon>Heliantheae alliance</taxon>
        <taxon>Heliantheae</taxon>
        <taxon>Helianthus</taxon>
    </lineage>
</organism>
<reference evidence="4" key="2">
    <citation type="submission" date="2020-06" db="EMBL/GenBank/DDBJ databases">
        <title>Helianthus annuus Genome sequencing and assembly Release 2.</title>
        <authorList>
            <person name="Gouzy J."/>
            <person name="Langlade N."/>
            <person name="Munos S."/>
        </authorList>
    </citation>
    <scope>NUCLEOTIDE SEQUENCE</scope>
    <source>
        <tissue evidence="4">Leaves</tissue>
    </source>
</reference>
<keyword evidence="1" id="KW-0479">Metal-binding</keyword>
<dbReference type="PANTHER" id="PTHR15503">
    <property type="entry name" value="LDOC1 RELATED"/>
    <property type="match status" value="1"/>
</dbReference>
<dbReference type="Gene3D" id="4.10.60.10">
    <property type="entry name" value="Zinc finger, CCHC-type"/>
    <property type="match status" value="1"/>
</dbReference>
<feature type="domain" description="CCHC-type" evidence="3">
    <location>
        <begin position="219"/>
        <end position="232"/>
    </location>
</feature>
<proteinExistence type="predicted"/>
<dbReference type="InterPro" id="IPR032567">
    <property type="entry name" value="RTL1-rel"/>
</dbReference>
<dbReference type="SUPFAM" id="SSF57756">
    <property type="entry name" value="Retrovirus zinc finger-like domains"/>
    <property type="match status" value="1"/>
</dbReference>
<dbReference type="PANTHER" id="PTHR15503:SF42">
    <property type="entry name" value="ZINC FINGER, CCHC-TYPE, RETROTRANSPOSON GAG DOMAIN, ASPARTIC PEPTIDASE DOMAIN PROTEIN-RELATED"/>
    <property type="match status" value="1"/>
</dbReference>
<dbReference type="Pfam" id="PF00098">
    <property type="entry name" value="zf-CCHC"/>
    <property type="match status" value="1"/>
</dbReference>
<evidence type="ECO:0000256" key="2">
    <source>
        <dbReference type="SAM" id="MobiDB-lite"/>
    </source>
</evidence>
<dbReference type="InterPro" id="IPR005162">
    <property type="entry name" value="Retrotrans_gag_dom"/>
</dbReference>
<dbReference type="Gramene" id="mRNA:HanXRQr2_Chr17g0786021">
    <property type="protein sequence ID" value="CDS:HanXRQr2_Chr17g0786021.1"/>
    <property type="gene ID" value="HanXRQr2_Chr17g0786021"/>
</dbReference>
<evidence type="ECO:0000256" key="1">
    <source>
        <dbReference type="PROSITE-ProRule" id="PRU00047"/>
    </source>
</evidence>
<evidence type="ECO:0000259" key="3">
    <source>
        <dbReference type="PROSITE" id="PS50158"/>
    </source>
</evidence>
<keyword evidence="1" id="KW-0863">Zinc-finger</keyword>
<keyword evidence="1" id="KW-0862">Zinc</keyword>
<reference evidence="4" key="1">
    <citation type="journal article" date="2017" name="Nature">
        <title>The sunflower genome provides insights into oil metabolism, flowering and Asterid evolution.</title>
        <authorList>
            <person name="Badouin H."/>
            <person name="Gouzy J."/>
            <person name="Grassa C.J."/>
            <person name="Murat F."/>
            <person name="Staton S.E."/>
            <person name="Cottret L."/>
            <person name="Lelandais-Briere C."/>
            <person name="Owens G.L."/>
            <person name="Carrere S."/>
            <person name="Mayjonade B."/>
            <person name="Legrand L."/>
            <person name="Gill N."/>
            <person name="Kane N.C."/>
            <person name="Bowers J.E."/>
            <person name="Hubner S."/>
            <person name="Bellec A."/>
            <person name="Berard A."/>
            <person name="Berges H."/>
            <person name="Blanchet N."/>
            <person name="Boniface M.C."/>
            <person name="Brunel D."/>
            <person name="Catrice O."/>
            <person name="Chaidir N."/>
            <person name="Claudel C."/>
            <person name="Donnadieu C."/>
            <person name="Faraut T."/>
            <person name="Fievet G."/>
            <person name="Helmstetter N."/>
            <person name="King M."/>
            <person name="Knapp S.J."/>
            <person name="Lai Z."/>
            <person name="Le Paslier M.C."/>
            <person name="Lippi Y."/>
            <person name="Lorenzon L."/>
            <person name="Mandel J.R."/>
            <person name="Marage G."/>
            <person name="Marchand G."/>
            <person name="Marquand E."/>
            <person name="Bret-Mestries E."/>
            <person name="Morien E."/>
            <person name="Nambeesan S."/>
            <person name="Nguyen T."/>
            <person name="Pegot-Espagnet P."/>
            <person name="Pouilly N."/>
            <person name="Raftis F."/>
            <person name="Sallet E."/>
            <person name="Schiex T."/>
            <person name="Thomas J."/>
            <person name="Vandecasteele C."/>
            <person name="Vares D."/>
            <person name="Vear F."/>
            <person name="Vautrin S."/>
            <person name="Crespi M."/>
            <person name="Mangin B."/>
            <person name="Burke J.M."/>
            <person name="Salse J."/>
            <person name="Munos S."/>
            <person name="Vincourt P."/>
            <person name="Rieseberg L.H."/>
            <person name="Langlade N.B."/>
        </authorList>
    </citation>
    <scope>NUCLEOTIDE SEQUENCE</scope>
    <source>
        <tissue evidence="4">Leaves</tissue>
    </source>
</reference>
<dbReference type="SMART" id="SM00343">
    <property type="entry name" value="ZnF_C2HC"/>
    <property type="match status" value="1"/>
</dbReference>
<dbReference type="GO" id="GO:0003676">
    <property type="term" value="F:nucleic acid binding"/>
    <property type="evidence" value="ECO:0007669"/>
    <property type="project" value="InterPro"/>
</dbReference>
<comment type="caution">
    <text evidence="4">The sequence shown here is derived from an EMBL/GenBank/DDBJ whole genome shotgun (WGS) entry which is preliminary data.</text>
</comment>
<feature type="region of interest" description="Disordered" evidence="2">
    <location>
        <begin position="1"/>
        <end position="20"/>
    </location>
</feature>
<dbReference type="EMBL" id="MNCJ02000332">
    <property type="protein sequence ID" value="KAF5753968.1"/>
    <property type="molecule type" value="Genomic_DNA"/>
</dbReference>
<name>A0A9K3DGR8_HELAN</name>
<accession>A0A9K3DGR8</accession>
<protein>
    <submittedName>
        <fullName evidence="4">Transcription factor interactor and regulator CCHC(Zn) family</fullName>
    </submittedName>
</protein>
<dbReference type="InterPro" id="IPR001878">
    <property type="entry name" value="Znf_CCHC"/>
</dbReference>
<dbReference type="GO" id="GO:0008270">
    <property type="term" value="F:zinc ion binding"/>
    <property type="evidence" value="ECO:0007669"/>
    <property type="project" value="UniProtKB-KW"/>
</dbReference>
<dbReference type="AlphaFoldDB" id="A0A9K3DGR8"/>
<gene>
    <name evidence="4" type="ORF">HanXRQr2_Chr17g0786021</name>
</gene>
<dbReference type="Pfam" id="PF03732">
    <property type="entry name" value="Retrotrans_gag"/>
    <property type="match status" value="1"/>
</dbReference>
<evidence type="ECO:0000313" key="4">
    <source>
        <dbReference type="EMBL" id="KAF5753968.1"/>
    </source>
</evidence>